<evidence type="ECO:0000313" key="6">
    <source>
        <dbReference type="Proteomes" id="UP001139477"/>
    </source>
</evidence>
<dbReference type="PANTHER" id="PTHR43537">
    <property type="entry name" value="TRANSCRIPTIONAL REGULATOR, GNTR FAMILY"/>
    <property type="match status" value="1"/>
</dbReference>
<keyword evidence="6" id="KW-1185">Reference proteome</keyword>
<name>A0A9X2FUJ1_9RHOB</name>
<evidence type="ECO:0000256" key="3">
    <source>
        <dbReference type="ARBA" id="ARBA00023163"/>
    </source>
</evidence>
<dbReference type="GO" id="GO:0003677">
    <property type="term" value="F:DNA binding"/>
    <property type="evidence" value="ECO:0007669"/>
    <property type="project" value="UniProtKB-KW"/>
</dbReference>
<dbReference type="Pfam" id="PF00392">
    <property type="entry name" value="GntR"/>
    <property type="match status" value="1"/>
</dbReference>
<evidence type="ECO:0000256" key="2">
    <source>
        <dbReference type="ARBA" id="ARBA00023125"/>
    </source>
</evidence>
<keyword evidence="2" id="KW-0238">DNA-binding</keyword>
<feature type="domain" description="HTH gntR-type" evidence="4">
    <location>
        <begin position="16"/>
        <end position="83"/>
    </location>
</feature>
<dbReference type="AlphaFoldDB" id="A0A9X2FUJ1"/>
<organism evidence="5 6">
    <name type="scientific">Limimaricola litoreus</name>
    <dbReference type="NCBI Taxonomy" id="2955316"/>
    <lineage>
        <taxon>Bacteria</taxon>
        <taxon>Pseudomonadati</taxon>
        <taxon>Pseudomonadota</taxon>
        <taxon>Alphaproteobacteria</taxon>
        <taxon>Rhodobacterales</taxon>
        <taxon>Paracoccaceae</taxon>
        <taxon>Limimaricola</taxon>
    </lineage>
</organism>
<evidence type="ECO:0000313" key="5">
    <source>
        <dbReference type="EMBL" id="MCP1167828.1"/>
    </source>
</evidence>
<reference evidence="5" key="1">
    <citation type="submission" date="2022-06" db="EMBL/GenBank/DDBJ databases">
        <title>Limimaricola sediminis sp. nov., isolated from an intertidal sediment.</title>
        <authorList>
            <person name="Shao X."/>
        </authorList>
    </citation>
    <scope>NUCLEOTIDE SEQUENCE</scope>
    <source>
        <strain evidence="5">ASW11-118</strain>
    </source>
</reference>
<keyword evidence="1" id="KW-0805">Transcription regulation</keyword>
<dbReference type="PANTHER" id="PTHR43537:SF45">
    <property type="entry name" value="GNTR FAMILY REGULATORY PROTEIN"/>
    <property type="match status" value="1"/>
</dbReference>
<dbReference type="Pfam" id="PF07729">
    <property type="entry name" value="FCD"/>
    <property type="match status" value="1"/>
</dbReference>
<comment type="caution">
    <text evidence="5">The sequence shown here is derived from an EMBL/GenBank/DDBJ whole genome shotgun (WGS) entry which is preliminary data.</text>
</comment>
<dbReference type="Gene3D" id="1.10.10.10">
    <property type="entry name" value="Winged helix-like DNA-binding domain superfamily/Winged helix DNA-binding domain"/>
    <property type="match status" value="1"/>
</dbReference>
<gene>
    <name evidence="5" type="ORF">NHG85_04695</name>
</gene>
<evidence type="ECO:0000256" key="1">
    <source>
        <dbReference type="ARBA" id="ARBA00023015"/>
    </source>
</evidence>
<feature type="non-terminal residue" evidence="5">
    <location>
        <position position="184"/>
    </location>
</feature>
<dbReference type="InterPro" id="IPR000524">
    <property type="entry name" value="Tscrpt_reg_HTH_GntR"/>
</dbReference>
<dbReference type="InterPro" id="IPR036388">
    <property type="entry name" value="WH-like_DNA-bd_sf"/>
</dbReference>
<proteinExistence type="predicted"/>
<dbReference type="SMART" id="SM00345">
    <property type="entry name" value="HTH_GNTR"/>
    <property type="match status" value="1"/>
</dbReference>
<dbReference type="InterPro" id="IPR036390">
    <property type="entry name" value="WH_DNA-bd_sf"/>
</dbReference>
<protein>
    <submittedName>
        <fullName evidence="5">GntR family transcriptional regulator</fullName>
    </submittedName>
</protein>
<dbReference type="Proteomes" id="UP001139477">
    <property type="component" value="Unassembled WGS sequence"/>
</dbReference>
<sequence length="184" mass="20116">MMIPASDRTSMLDATAPIGAQLIASLRARIVTGELTPGTRLSEQDIANDYGLSRQPVREAFIRLAGERLVEVRPQRGTFVCKIDAGEVEVSRFVREAVEADILRLAATHADAAAVAELERQVAAQERLARAGEGFMAADELFHRTLAEAAGRAGAWAHLQPIKMHMDRVRHLTAAELPLDRRVS</sequence>
<accession>A0A9X2FUJ1</accession>
<dbReference type="InterPro" id="IPR008920">
    <property type="entry name" value="TF_FadR/GntR_C"/>
</dbReference>
<dbReference type="Gene3D" id="1.20.120.530">
    <property type="entry name" value="GntR ligand-binding domain-like"/>
    <property type="match status" value="1"/>
</dbReference>
<dbReference type="CDD" id="cd07377">
    <property type="entry name" value="WHTH_GntR"/>
    <property type="match status" value="1"/>
</dbReference>
<dbReference type="PROSITE" id="PS50949">
    <property type="entry name" value="HTH_GNTR"/>
    <property type="match status" value="1"/>
</dbReference>
<dbReference type="SUPFAM" id="SSF46785">
    <property type="entry name" value="Winged helix' DNA-binding domain"/>
    <property type="match status" value="1"/>
</dbReference>
<dbReference type="GO" id="GO:0003700">
    <property type="term" value="F:DNA-binding transcription factor activity"/>
    <property type="evidence" value="ECO:0007669"/>
    <property type="project" value="InterPro"/>
</dbReference>
<keyword evidence="3" id="KW-0804">Transcription</keyword>
<dbReference type="InterPro" id="IPR011711">
    <property type="entry name" value="GntR_C"/>
</dbReference>
<evidence type="ECO:0000259" key="4">
    <source>
        <dbReference type="PROSITE" id="PS50949"/>
    </source>
</evidence>
<dbReference type="EMBL" id="JAMYXC010000059">
    <property type="protein sequence ID" value="MCP1167828.1"/>
    <property type="molecule type" value="Genomic_DNA"/>
</dbReference>
<dbReference type="SUPFAM" id="SSF48008">
    <property type="entry name" value="GntR ligand-binding domain-like"/>
    <property type="match status" value="1"/>
</dbReference>